<dbReference type="InterPro" id="IPR013087">
    <property type="entry name" value="Znf_C2H2_type"/>
</dbReference>
<dbReference type="InterPro" id="IPR036236">
    <property type="entry name" value="Znf_C2H2_sf"/>
</dbReference>
<dbReference type="PANTHER" id="PTHR23057">
    <property type="entry name" value="JUXTAPOSED WITH ANOTHER ZINC FINGER PROTEIN 1"/>
    <property type="match status" value="1"/>
</dbReference>
<dbReference type="InterPro" id="IPR051580">
    <property type="entry name" value="ZnF-Chromatin_assoc"/>
</dbReference>
<feature type="compositionally biased region" description="Low complexity" evidence="6">
    <location>
        <begin position="299"/>
        <end position="316"/>
    </location>
</feature>
<keyword evidence="1" id="KW-0479">Metal-binding</keyword>
<feature type="domain" description="C2H2-type" evidence="7">
    <location>
        <begin position="261"/>
        <end position="291"/>
    </location>
</feature>
<proteinExistence type="predicted"/>
<feature type="compositionally biased region" description="Acidic residues" evidence="6">
    <location>
        <begin position="79"/>
        <end position="104"/>
    </location>
</feature>
<gene>
    <name evidence="8" type="ORF">HPULCUR_001486</name>
</gene>
<dbReference type="EMBL" id="BAABUJ010000005">
    <property type="protein sequence ID" value="GAA5796117.1"/>
    <property type="molecule type" value="Genomic_DNA"/>
</dbReference>
<comment type="caution">
    <text evidence="8">The sequence shown here is derived from an EMBL/GenBank/DDBJ whole genome shotgun (WGS) entry which is preliminary data.</text>
</comment>
<evidence type="ECO:0000256" key="3">
    <source>
        <dbReference type="ARBA" id="ARBA00022771"/>
    </source>
</evidence>
<dbReference type="SMART" id="SM00355">
    <property type="entry name" value="ZnF_C2H2"/>
    <property type="match status" value="2"/>
</dbReference>
<evidence type="ECO:0000256" key="6">
    <source>
        <dbReference type="SAM" id="MobiDB-lite"/>
    </source>
</evidence>
<dbReference type="PROSITE" id="PS00028">
    <property type="entry name" value="ZINC_FINGER_C2H2_1"/>
    <property type="match status" value="2"/>
</dbReference>
<keyword evidence="3 5" id="KW-0863">Zinc-finger</keyword>
<feature type="region of interest" description="Disordered" evidence="6">
    <location>
        <begin position="299"/>
        <end position="329"/>
    </location>
</feature>
<feature type="region of interest" description="Disordered" evidence="6">
    <location>
        <begin position="74"/>
        <end position="111"/>
    </location>
</feature>
<accession>A0ABP9XPU1</accession>
<organism evidence="8 9">
    <name type="scientific">Helicostylum pulchrum</name>
    <dbReference type="NCBI Taxonomy" id="562976"/>
    <lineage>
        <taxon>Eukaryota</taxon>
        <taxon>Fungi</taxon>
        <taxon>Fungi incertae sedis</taxon>
        <taxon>Mucoromycota</taxon>
        <taxon>Mucoromycotina</taxon>
        <taxon>Mucoromycetes</taxon>
        <taxon>Mucorales</taxon>
        <taxon>Mucorineae</taxon>
        <taxon>Mucoraceae</taxon>
        <taxon>Helicostylum</taxon>
    </lineage>
</organism>
<feature type="domain" description="C2H2-type" evidence="7">
    <location>
        <begin position="219"/>
        <end position="249"/>
    </location>
</feature>
<evidence type="ECO:0000256" key="2">
    <source>
        <dbReference type="ARBA" id="ARBA00022737"/>
    </source>
</evidence>
<evidence type="ECO:0000256" key="1">
    <source>
        <dbReference type="ARBA" id="ARBA00022723"/>
    </source>
</evidence>
<dbReference type="Proteomes" id="UP001476247">
    <property type="component" value="Unassembled WGS sequence"/>
</dbReference>
<reference evidence="8 9" key="1">
    <citation type="submission" date="2024-04" db="EMBL/GenBank/DDBJ databases">
        <title>genome sequences of Mucor flavus KT1a and Helicostylum pulchrum KT1b strains isolation_sourced from the surface of a dry-aged beef.</title>
        <authorList>
            <person name="Toyotome T."/>
            <person name="Hosono M."/>
            <person name="Torimaru M."/>
            <person name="Fukuda K."/>
            <person name="Mikami N."/>
        </authorList>
    </citation>
    <scope>NUCLEOTIDE SEQUENCE [LARGE SCALE GENOMIC DNA]</scope>
    <source>
        <strain evidence="8 9">KT1b</strain>
    </source>
</reference>
<sequence>MTSQNINITLKHKPISGSSAMSYSPSSHTMPAIFQHRDSFVHQRELESAFCSDLVCCGMRVRDLHELLHHYEEHHHEPIEEEPEPKEDEEQESAAGDNDDDVMMDQDFPTPLPTQPHELAALTSSPLSRKNDLRVITAVNSVDTPLVTPTLISPTSTTTTTTTTANITSHQQHTEEILKQALPSLINSRSANPLSPSHIQYFRSEALYQTCDDGQDKPYKCPIANCDKAYKNPNGLKYHQMHGHSEEDTLSEAERDAQKPYMCTIGYCNKRYKNLNGLKYHIEHSHIAKLKQYPNSDQLLQPQQTQQQQQQQQQQQYNIIDPQWQPPTF</sequence>
<evidence type="ECO:0000256" key="4">
    <source>
        <dbReference type="ARBA" id="ARBA00022833"/>
    </source>
</evidence>
<dbReference type="PANTHER" id="PTHR23057:SF0">
    <property type="entry name" value="JUXTAPOSED WITH ANOTHER ZINC FINGER PROTEIN 1"/>
    <property type="match status" value="1"/>
</dbReference>
<keyword evidence="4" id="KW-0862">Zinc</keyword>
<evidence type="ECO:0000313" key="9">
    <source>
        <dbReference type="Proteomes" id="UP001476247"/>
    </source>
</evidence>
<evidence type="ECO:0000256" key="5">
    <source>
        <dbReference type="PROSITE-ProRule" id="PRU00042"/>
    </source>
</evidence>
<protein>
    <recommendedName>
        <fullName evidence="7">C2H2-type domain-containing protein</fullName>
    </recommendedName>
</protein>
<keyword evidence="2" id="KW-0677">Repeat</keyword>
<name>A0ABP9XPU1_9FUNG</name>
<evidence type="ECO:0000313" key="8">
    <source>
        <dbReference type="EMBL" id="GAA5796117.1"/>
    </source>
</evidence>
<evidence type="ECO:0000259" key="7">
    <source>
        <dbReference type="PROSITE" id="PS50157"/>
    </source>
</evidence>
<dbReference type="Gene3D" id="3.30.160.60">
    <property type="entry name" value="Classic Zinc Finger"/>
    <property type="match status" value="1"/>
</dbReference>
<dbReference type="SUPFAM" id="SSF57667">
    <property type="entry name" value="beta-beta-alpha zinc fingers"/>
    <property type="match status" value="1"/>
</dbReference>
<keyword evidence="9" id="KW-1185">Reference proteome</keyword>
<dbReference type="PROSITE" id="PS50157">
    <property type="entry name" value="ZINC_FINGER_C2H2_2"/>
    <property type="match status" value="2"/>
</dbReference>